<dbReference type="InterPro" id="IPR036388">
    <property type="entry name" value="WH-like_DNA-bd_sf"/>
</dbReference>
<dbReference type="InterPro" id="IPR016032">
    <property type="entry name" value="Sig_transdc_resp-reg_C-effctor"/>
</dbReference>
<dbReference type="RefSeq" id="WP_219758574.1">
    <property type="nucleotide sequence ID" value="NZ_JAHXRS010000001.1"/>
</dbReference>
<dbReference type="Gene3D" id="1.25.40.10">
    <property type="entry name" value="Tetratricopeptide repeat domain"/>
    <property type="match status" value="1"/>
</dbReference>
<dbReference type="PROSITE" id="PS50005">
    <property type="entry name" value="TPR"/>
    <property type="match status" value="1"/>
</dbReference>
<keyword evidence="2" id="KW-0804">Transcription</keyword>
<dbReference type="SUPFAM" id="SSF46894">
    <property type="entry name" value="C-terminal effector domain of the bipartite response regulators"/>
    <property type="match status" value="1"/>
</dbReference>
<gene>
    <name evidence="6" type="ORF">KZX47_00590</name>
</gene>
<feature type="repeat" description="TPR" evidence="3">
    <location>
        <begin position="558"/>
        <end position="591"/>
    </location>
</feature>
<dbReference type="SMART" id="SM01043">
    <property type="entry name" value="BTAD"/>
    <property type="match status" value="1"/>
</dbReference>
<dbReference type="Gene3D" id="3.30.450.40">
    <property type="match status" value="1"/>
</dbReference>
<comment type="caution">
    <text evidence="6">The sequence shown here is derived from an EMBL/GenBank/DDBJ whole genome shotgun (WGS) entry which is preliminary data.</text>
</comment>
<dbReference type="SUPFAM" id="SSF48452">
    <property type="entry name" value="TPR-like"/>
    <property type="match status" value="1"/>
</dbReference>
<dbReference type="Pfam" id="PF13185">
    <property type="entry name" value="GAF_2"/>
    <property type="match status" value="1"/>
</dbReference>
<evidence type="ECO:0000259" key="5">
    <source>
        <dbReference type="SMART" id="SM01043"/>
    </source>
</evidence>
<dbReference type="InterPro" id="IPR051677">
    <property type="entry name" value="AfsR-DnrI-RedD_regulator"/>
</dbReference>
<dbReference type="SUPFAM" id="SSF55781">
    <property type="entry name" value="GAF domain-like"/>
    <property type="match status" value="1"/>
</dbReference>
<keyword evidence="1" id="KW-0805">Transcription regulation</keyword>
<evidence type="ECO:0000313" key="6">
    <source>
        <dbReference type="EMBL" id="MBW6393660.1"/>
    </source>
</evidence>
<dbReference type="SMART" id="SM00065">
    <property type="entry name" value="GAF"/>
    <property type="match status" value="1"/>
</dbReference>
<protein>
    <submittedName>
        <fullName evidence="6">GAF domain-containing protein</fullName>
    </submittedName>
</protein>
<dbReference type="InterPro" id="IPR029016">
    <property type="entry name" value="GAF-like_dom_sf"/>
</dbReference>
<dbReference type="InterPro" id="IPR019734">
    <property type="entry name" value="TPR_rpt"/>
</dbReference>
<dbReference type="Pfam" id="PF03704">
    <property type="entry name" value="BTAD"/>
    <property type="match status" value="1"/>
</dbReference>
<feature type="domain" description="GAF" evidence="4">
    <location>
        <begin position="117"/>
        <end position="262"/>
    </location>
</feature>
<dbReference type="PANTHER" id="PTHR35807">
    <property type="entry name" value="TRANSCRIPTIONAL REGULATOR REDD-RELATED"/>
    <property type="match status" value="1"/>
</dbReference>
<evidence type="ECO:0000256" key="3">
    <source>
        <dbReference type="PROSITE-ProRule" id="PRU00339"/>
    </source>
</evidence>
<keyword evidence="3" id="KW-0802">TPR repeat</keyword>
<reference evidence="6 7" key="1">
    <citation type="submission" date="2021-07" db="EMBL/GenBank/DDBJ databases">
        <title>Thermus aquaticus gen. n. and sp. n., a nonsporulating extreme thermophile.</title>
        <authorList>
            <person name="Hu C.-J."/>
            <person name="Li W.-J."/>
            <person name="Xian W.-D."/>
        </authorList>
    </citation>
    <scope>NUCLEOTIDE SEQUENCE [LARGE SCALE GENOMIC DNA]</scope>
    <source>
        <strain evidence="6 7">SYSU G05001</strain>
    </source>
</reference>
<feature type="domain" description="Bacterial transcriptional activator" evidence="5">
    <location>
        <begin position="501"/>
        <end position="599"/>
    </location>
</feature>
<dbReference type="InterPro" id="IPR005158">
    <property type="entry name" value="BTAD"/>
</dbReference>
<organism evidence="6 7">
    <name type="scientific">Thermus brevis</name>
    <dbReference type="NCBI Taxonomy" id="2862456"/>
    <lineage>
        <taxon>Bacteria</taxon>
        <taxon>Thermotogati</taxon>
        <taxon>Deinococcota</taxon>
        <taxon>Deinococci</taxon>
        <taxon>Thermales</taxon>
        <taxon>Thermaceae</taxon>
        <taxon>Thermus</taxon>
    </lineage>
</organism>
<dbReference type="EMBL" id="JAHXRS010000001">
    <property type="protein sequence ID" value="MBW6393660.1"/>
    <property type="molecule type" value="Genomic_DNA"/>
</dbReference>
<sequence length="603" mass="68341">MKPLARLRLDPKGMATVLEADPSLGLEGGGLPCALLVQGQDPFGRPLCPRCPVQRELRRGAYRASTPLLLKGRRLRCLGYREEGGFLVELHPERAEPPDLLLELSRLTQHLLQSPENFPSALEEFLKALRLALGMEAAELFLIDPEGHHLILTAYEGLHREAFLERPWFQLGEGYPGIVALKREPLFTHALGEDPRYLRQKVKQLGYQTYICYPLELPQGLIGVLNLASRDPDLDHQEPLETLSRIGPLFASTLYTLLTRLGEVGLQALHQHLYRGEVSEARLAFLKEIRRLSQATGVRVVARSGERWEAGLVPPCEMQNCPAWKGEVVGYKNGLPPCPEAHGRPRTCLPLWARGEVVAMVTLFHARPPKPATRPAAPTLWFSRLATPFLFPPLHPQEKPGSPELEIYALGQFRLRYRGKELTPKSFGRAGAYQLFKYLLANKDRALYVEDLCETLCPHLPPEKAKQELYTLVYYLRKTLPGIVEREGEYYRLKLPEDRFLDFERFEELMRKADLEDGLSAFKTLRQALDLYKGPLFGDDPYGEWAEAERSYLQDRALAGLLRLGELAEALGYLEVAKEAYARALKLEPFLEEAQRRLSFLKG</sequence>
<evidence type="ECO:0000256" key="2">
    <source>
        <dbReference type="ARBA" id="ARBA00023163"/>
    </source>
</evidence>
<evidence type="ECO:0000313" key="7">
    <source>
        <dbReference type="Proteomes" id="UP000724268"/>
    </source>
</evidence>
<name>A0ABS6ZV15_9DEIN</name>
<accession>A0ABS6ZV15</accession>
<dbReference type="Proteomes" id="UP000724268">
    <property type="component" value="Unassembled WGS sequence"/>
</dbReference>
<proteinExistence type="predicted"/>
<evidence type="ECO:0000259" key="4">
    <source>
        <dbReference type="SMART" id="SM00065"/>
    </source>
</evidence>
<keyword evidence="7" id="KW-1185">Reference proteome</keyword>
<evidence type="ECO:0000256" key="1">
    <source>
        <dbReference type="ARBA" id="ARBA00023015"/>
    </source>
</evidence>
<dbReference type="Gene3D" id="1.10.10.10">
    <property type="entry name" value="Winged helix-like DNA-binding domain superfamily/Winged helix DNA-binding domain"/>
    <property type="match status" value="1"/>
</dbReference>
<dbReference type="InterPro" id="IPR003018">
    <property type="entry name" value="GAF"/>
</dbReference>
<dbReference type="InterPro" id="IPR011990">
    <property type="entry name" value="TPR-like_helical_dom_sf"/>
</dbReference>